<organism evidence="18 19">
    <name type="scientific">Pseudoflavonifractor capillosus</name>
    <dbReference type="NCBI Taxonomy" id="106588"/>
    <lineage>
        <taxon>Bacteria</taxon>
        <taxon>Bacillati</taxon>
        <taxon>Bacillota</taxon>
        <taxon>Clostridia</taxon>
        <taxon>Eubacteriales</taxon>
        <taxon>Oscillospiraceae</taxon>
        <taxon>Pseudoflavonifractor</taxon>
    </lineage>
</organism>
<dbReference type="InterPro" id="IPR001757">
    <property type="entry name" value="P_typ_ATPase"/>
</dbReference>
<keyword evidence="10" id="KW-1278">Translocase</keyword>
<dbReference type="SFLD" id="SFLDF00027">
    <property type="entry name" value="p-type_atpase"/>
    <property type="match status" value="1"/>
</dbReference>
<dbReference type="Pfam" id="PF00122">
    <property type="entry name" value="E1-E2_ATPase"/>
    <property type="match status" value="1"/>
</dbReference>
<dbReference type="InterPro" id="IPR023214">
    <property type="entry name" value="HAD_sf"/>
</dbReference>
<dbReference type="AlphaFoldDB" id="A0A921ML35"/>
<dbReference type="FunFam" id="2.70.150.10:FF:000020">
    <property type="entry name" value="Copper-exporting P-type ATPase A"/>
    <property type="match status" value="1"/>
</dbReference>
<dbReference type="NCBIfam" id="TIGR01525">
    <property type="entry name" value="ATPase-IB_hvy"/>
    <property type="match status" value="1"/>
</dbReference>
<dbReference type="Gene3D" id="3.40.1110.10">
    <property type="entry name" value="Calcium-transporting ATPase, cytoplasmic domain N"/>
    <property type="match status" value="1"/>
</dbReference>
<comment type="caution">
    <text evidence="18">The sequence shown here is derived from an EMBL/GenBank/DDBJ whole genome shotgun (WGS) entry which is preliminary data.</text>
</comment>
<dbReference type="EC" id="7.2.2.21" evidence="14"/>
<feature type="transmembrane region" description="Helical" evidence="16">
    <location>
        <begin position="265"/>
        <end position="290"/>
    </location>
</feature>
<dbReference type="GO" id="GO:0006825">
    <property type="term" value="P:copper ion transport"/>
    <property type="evidence" value="ECO:0007669"/>
    <property type="project" value="UniProtKB-KW"/>
</dbReference>
<evidence type="ECO:0000256" key="12">
    <source>
        <dbReference type="ARBA" id="ARBA00023008"/>
    </source>
</evidence>
<keyword evidence="3 16" id="KW-1003">Cell membrane</keyword>
<evidence type="ECO:0000256" key="7">
    <source>
        <dbReference type="ARBA" id="ARBA00022741"/>
    </source>
</evidence>
<dbReference type="InterPro" id="IPR023298">
    <property type="entry name" value="ATPase_P-typ_TM_dom_sf"/>
</dbReference>
<evidence type="ECO:0000256" key="10">
    <source>
        <dbReference type="ARBA" id="ARBA00022967"/>
    </source>
</evidence>
<keyword evidence="4" id="KW-0104">Cadmium</keyword>
<dbReference type="GO" id="GO:0046872">
    <property type="term" value="F:metal ion binding"/>
    <property type="evidence" value="ECO:0007669"/>
    <property type="project" value="UniProtKB-KW"/>
</dbReference>
<protein>
    <recommendedName>
        <fullName evidence="14">Cd(2+)-exporting ATPase</fullName>
        <ecNumber evidence="14">7.2.2.21</ecNumber>
    </recommendedName>
</protein>
<evidence type="ECO:0000259" key="17">
    <source>
        <dbReference type="Pfam" id="PF00122"/>
    </source>
</evidence>
<dbReference type="PRINTS" id="PR00119">
    <property type="entry name" value="CATATPASE"/>
</dbReference>
<dbReference type="NCBIfam" id="TIGR01511">
    <property type="entry name" value="ATPase-IB1_Cu"/>
    <property type="match status" value="1"/>
</dbReference>
<feature type="transmembrane region" description="Helical" evidence="16">
    <location>
        <begin position="21"/>
        <end position="39"/>
    </location>
</feature>
<evidence type="ECO:0000256" key="6">
    <source>
        <dbReference type="ARBA" id="ARBA00022723"/>
    </source>
</evidence>
<dbReference type="PANTHER" id="PTHR48085:SF5">
    <property type="entry name" value="CADMIUM_ZINC-TRANSPORTING ATPASE HMA4-RELATED"/>
    <property type="match status" value="1"/>
</dbReference>
<evidence type="ECO:0000256" key="15">
    <source>
        <dbReference type="ARBA" id="ARBA00049338"/>
    </source>
</evidence>
<sequence length="630" mass="66612">MKSRMEKLEHLLELGGIKKDITLLVISGIAVLLSLLGVQPFPFDMAWVAIVLCGVPIILEAVIGLVTAFDIKADVLVSLALIASVAIGEDFAAGEVAFIMQLGGLLEELTVARARAGIEKLVHLTPQTARVLRGGQEITIPAEQVRVGDLLRVLPGEGVPVDGVIISGQTSINQAVMTGESMPVDKTVGDEVSSGTVNQFGAFEMRASKVGEDSSIQRMIRLVQSADAGKAKIVGIADRWATWIVIIALSAAAITWLITEEIIRAVTILVVFCPCALVLATPTAIMAAIGNATKHGFLVREGDALERLAQVKVIAFDKTGTLTYGTPEVVEAVSVTEAYSKEQLYRLAASAEQFSEHPLGKAIVHCCKKEFGTELALADGFSMLPGRGVSARVEGKEILAGNPELLHEHGVSMTPPPPAEEAIRKGCTVTYLAVDGVFAGYLVLSDTLREESAEMIKSLGGLGVEPVLLTGDHENAARAIAGRLKIDSVQANCLPEDKLKAIDKYQSSGRPVCMIGDGINDAPALKRAGVGIAMGGVGSDIAVDAADIALVDDEVKELPHLIALSRRMMTTIKCNMTFSMALNFIAIVLAINGTLNPVVGALVHNAGSVLVITCSAFLLKWKKAPTRKSR</sequence>
<keyword evidence="8" id="KW-0406">Ion transport</keyword>
<feature type="transmembrane region" description="Helical" evidence="16">
    <location>
        <begin position="576"/>
        <end position="595"/>
    </location>
</feature>
<gene>
    <name evidence="18" type="ORF">K8V01_04245</name>
</gene>
<dbReference type="PRINTS" id="PR00120">
    <property type="entry name" value="HATPASE"/>
</dbReference>
<evidence type="ECO:0000256" key="14">
    <source>
        <dbReference type="ARBA" id="ARBA00039103"/>
    </source>
</evidence>
<name>A0A921ML35_9FIRM</name>
<dbReference type="PANTHER" id="PTHR48085">
    <property type="entry name" value="CADMIUM/ZINC-TRANSPORTING ATPASE HMA2-RELATED"/>
    <property type="match status" value="1"/>
</dbReference>
<dbReference type="NCBIfam" id="TIGR01494">
    <property type="entry name" value="ATPase_P-type"/>
    <property type="match status" value="1"/>
</dbReference>
<dbReference type="RefSeq" id="WP_295370405.1">
    <property type="nucleotide sequence ID" value="NZ_DYUC01000036.1"/>
</dbReference>
<dbReference type="GO" id="GO:0008551">
    <property type="term" value="F:P-type cadmium transporter activity"/>
    <property type="evidence" value="ECO:0007669"/>
    <property type="project" value="UniProtKB-EC"/>
</dbReference>
<evidence type="ECO:0000313" key="18">
    <source>
        <dbReference type="EMBL" id="HJG86220.1"/>
    </source>
</evidence>
<keyword evidence="8" id="KW-0813">Transport</keyword>
<dbReference type="InterPro" id="IPR008250">
    <property type="entry name" value="ATPase_P-typ_transduc_dom_A_sf"/>
</dbReference>
<evidence type="ECO:0000256" key="13">
    <source>
        <dbReference type="ARBA" id="ARBA00023136"/>
    </source>
</evidence>
<dbReference type="SUPFAM" id="SSF81653">
    <property type="entry name" value="Calcium ATPase, transduction domain A"/>
    <property type="match status" value="1"/>
</dbReference>
<dbReference type="InterPro" id="IPR059000">
    <property type="entry name" value="ATPase_P-type_domA"/>
</dbReference>
<dbReference type="InterPro" id="IPR023299">
    <property type="entry name" value="ATPase_P-typ_cyto_dom_N"/>
</dbReference>
<evidence type="ECO:0000256" key="3">
    <source>
        <dbReference type="ARBA" id="ARBA00022475"/>
    </source>
</evidence>
<dbReference type="InterPro" id="IPR018303">
    <property type="entry name" value="ATPase_P-typ_P_site"/>
</dbReference>
<evidence type="ECO:0000256" key="16">
    <source>
        <dbReference type="RuleBase" id="RU362081"/>
    </source>
</evidence>
<comment type="subcellular location">
    <subcellularLocation>
        <location evidence="1">Cell membrane</location>
        <topology evidence="1">Multi-pass membrane protein</topology>
    </subcellularLocation>
</comment>
<reference evidence="18" key="2">
    <citation type="submission" date="2021-09" db="EMBL/GenBank/DDBJ databases">
        <authorList>
            <person name="Gilroy R."/>
        </authorList>
    </citation>
    <scope>NUCLEOTIDE SEQUENCE</scope>
    <source>
        <strain evidence="18">CHK179-5677</strain>
    </source>
</reference>
<dbReference type="InterPro" id="IPR044492">
    <property type="entry name" value="P_typ_ATPase_HD_dom"/>
</dbReference>
<dbReference type="Gene3D" id="2.70.150.10">
    <property type="entry name" value="Calcium-transporting ATPase, cytoplasmic transduction domain A"/>
    <property type="match status" value="1"/>
</dbReference>
<evidence type="ECO:0000256" key="8">
    <source>
        <dbReference type="ARBA" id="ARBA00022796"/>
    </source>
</evidence>
<comment type="catalytic activity">
    <reaction evidence="15">
        <text>Cd(2+)(in) + ATP + H2O = Cd(2+)(out) + ADP + phosphate + H(+)</text>
        <dbReference type="Rhea" id="RHEA:12132"/>
        <dbReference type="ChEBI" id="CHEBI:15377"/>
        <dbReference type="ChEBI" id="CHEBI:15378"/>
        <dbReference type="ChEBI" id="CHEBI:30616"/>
        <dbReference type="ChEBI" id="CHEBI:43474"/>
        <dbReference type="ChEBI" id="CHEBI:48775"/>
        <dbReference type="ChEBI" id="CHEBI:456216"/>
        <dbReference type="EC" id="7.2.2.21"/>
    </reaction>
</comment>
<keyword evidence="8" id="KW-0187">Copper transport</keyword>
<feature type="transmembrane region" description="Helical" evidence="16">
    <location>
        <begin position="45"/>
        <end position="69"/>
    </location>
</feature>
<keyword evidence="7 16" id="KW-0547">Nucleotide-binding</keyword>
<dbReference type="PROSITE" id="PS00154">
    <property type="entry name" value="ATPASE_E1_E2"/>
    <property type="match status" value="1"/>
</dbReference>
<dbReference type="SFLD" id="SFLDG00002">
    <property type="entry name" value="C1.7:_P-type_atpase_like"/>
    <property type="match status" value="1"/>
</dbReference>
<proteinExistence type="inferred from homology"/>
<feature type="transmembrane region" description="Helical" evidence="16">
    <location>
        <begin position="601"/>
        <end position="621"/>
    </location>
</feature>
<keyword evidence="6 16" id="KW-0479">Metal-binding</keyword>
<feature type="transmembrane region" description="Helical" evidence="16">
    <location>
        <begin position="240"/>
        <end position="259"/>
    </location>
</feature>
<accession>A0A921ML35</accession>
<dbReference type="SUPFAM" id="SSF81665">
    <property type="entry name" value="Calcium ATPase, transmembrane domain M"/>
    <property type="match status" value="1"/>
</dbReference>
<dbReference type="SUPFAM" id="SSF56784">
    <property type="entry name" value="HAD-like"/>
    <property type="match status" value="1"/>
</dbReference>
<evidence type="ECO:0000256" key="2">
    <source>
        <dbReference type="ARBA" id="ARBA00006024"/>
    </source>
</evidence>
<dbReference type="InterPro" id="IPR051014">
    <property type="entry name" value="Cation_Transport_ATPase_IB"/>
</dbReference>
<keyword evidence="9 16" id="KW-0067">ATP-binding</keyword>
<dbReference type="Gene3D" id="3.40.50.1000">
    <property type="entry name" value="HAD superfamily/HAD-like"/>
    <property type="match status" value="1"/>
</dbReference>
<dbReference type="InterPro" id="IPR027256">
    <property type="entry name" value="P-typ_ATPase_IB"/>
</dbReference>
<keyword evidence="5 16" id="KW-0812">Transmembrane</keyword>
<keyword evidence="11 16" id="KW-1133">Transmembrane helix</keyword>
<evidence type="ECO:0000256" key="9">
    <source>
        <dbReference type="ARBA" id="ARBA00022840"/>
    </source>
</evidence>
<evidence type="ECO:0000256" key="1">
    <source>
        <dbReference type="ARBA" id="ARBA00004651"/>
    </source>
</evidence>
<dbReference type="GO" id="GO:0005524">
    <property type="term" value="F:ATP binding"/>
    <property type="evidence" value="ECO:0007669"/>
    <property type="project" value="UniProtKB-UniRule"/>
</dbReference>
<evidence type="ECO:0000256" key="4">
    <source>
        <dbReference type="ARBA" id="ARBA00022539"/>
    </source>
</evidence>
<dbReference type="GO" id="GO:0005886">
    <property type="term" value="C:plasma membrane"/>
    <property type="evidence" value="ECO:0007669"/>
    <property type="project" value="UniProtKB-SubCell"/>
</dbReference>
<comment type="similarity">
    <text evidence="2 16">Belongs to the cation transport ATPase (P-type) (TC 3.A.3) family. Type IB subfamily.</text>
</comment>
<dbReference type="Pfam" id="PF00702">
    <property type="entry name" value="Hydrolase"/>
    <property type="match status" value="1"/>
</dbReference>
<evidence type="ECO:0000256" key="11">
    <source>
        <dbReference type="ARBA" id="ARBA00022989"/>
    </source>
</evidence>
<dbReference type="Proteomes" id="UP000760668">
    <property type="component" value="Unassembled WGS sequence"/>
</dbReference>
<feature type="domain" description="P-type ATPase A" evidence="17">
    <location>
        <begin position="124"/>
        <end position="224"/>
    </location>
</feature>
<keyword evidence="13 16" id="KW-0472">Membrane</keyword>
<evidence type="ECO:0000313" key="19">
    <source>
        <dbReference type="Proteomes" id="UP000760668"/>
    </source>
</evidence>
<dbReference type="SFLD" id="SFLDS00003">
    <property type="entry name" value="Haloacid_Dehalogenase"/>
    <property type="match status" value="1"/>
</dbReference>
<reference evidence="18" key="1">
    <citation type="journal article" date="2021" name="PeerJ">
        <title>Extensive microbial diversity within the chicken gut microbiome revealed by metagenomics and culture.</title>
        <authorList>
            <person name="Gilroy R."/>
            <person name="Ravi A."/>
            <person name="Getino M."/>
            <person name="Pursley I."/>
            <person name="Horton D.L."/>
            <person name="Alikhan N.F."/>
            <person name="Baker D."/>
            <person name="Gharbi K."/>
            <person name="Hall N."/>
            <person name="Watson M."/>
            <person name="Adriaenssens E.M."/>
            <person name="Foster-Nyarko E."/>
            <person name="Jarju S."/>
            <person name="Secka A."/>
            <person name="Antonio M."/>
            <person name="Oren A."/>
            <person name="Chaudhuri R.R."/>
            <person name="La Ragione R."/>
            <person name="Hildebrand F."/>
            <person name="Pallen M.J."/>
        </authorList>
    </citation>
    <scope>NUCLEOTIDE SEQUENCE</scope>
    <source>
        <strain evidence="18">CHK179-5677</strain>
    </source>
</reference>
<dbReference type="GO" id="GO:0016887">
    <property type="term" value="F:ATP hydrolysis activity"/>
    <property type="evidence" value="ECO:0007669"/>
    <property type="project" value="InterPro"/>
</dbReference>
<keyword evidence="12" id="KW-0186">Copper</keyword>
<dbReference type="EMBL" id="DYUC01000036">
    <property type="protein sequence ID" value="HJG86220.1"/>
    <property type="molecule type" value="Genomic_DNA"/>
</dbReference>
<dbReference type="InterPro" id="IPR036412">
    <property type="entry name" value="HAD-like_sf"/>
</dbReference>
<evidence type="ECO:0000256" key="5">
    <source>
        <dbReference type="ARBA" id="ARBA00022692"/>
    </source>
</evidence>